<evidence type="ECO:0008006" key="3">
    <source>
        <dbReference type="Google" id="ProtNLM"/>
    </source>
</evidence>
<protein>
    <recommendedName>
        <fullName evidence="3">Alginate lyase domain-containing protein</fullName>
    </recommendedName>
</protein>
<proteinExistence type="predicted"/>
<dbReference type="OrthoDB" id="128536at2"/>
<dbReference type="Proteomes" id="UP000094828">
    <property type="component" value="Unassembled WGS sequence"/>
</dbReference>
<dbReference type="EMBL" id="LYDR01000090">
    <property type="protein sequence ID" value="ODA31261.1"/>
    <property type="molecule type" value="Genomic_DNA"/>
</dbReference>
<keyword evidence="2" id="KW-1185">Reference proteome</keyword>
<reference evidence="1 2" key="1">
    <citation type="submission" date="2016-05" db="EMBL/GenBank/DDBJ databases">
        <title>Genomic and physiological characterization of Planctopirus sp. isolated from fresh water lake.</title>
        <authorList>
            <person name="Subhash Y."/>
            <person name="Ramana C."/>
        </authorList>
    </citation>
    <scope>NUCLEOTIDE SEQUENCE [LARGE SCALE GENOMIC DNA]</scope>
    <source>
        <strain evidence="1 2">JC280</strain>
    </source>
</reference>
<accession>A0A1C3EDD8</accession>
<comment type="caution">
    <text evidence="1">The sequence shown here is derived from an EMBL/GenBank/DDBJ whole genome shotgun (WGS) entry which is preliminary data.</text>
</comment>
<dbReference type="AlphaFoldDB" id="A0A1C3EDD8"/>
<organism evidence="1 2">
    <name type="scientific">Planctopirus hydrillae</name>
    <dbReference type="NCBI Taxonomy" id="1841610"/>
    <lineage>
        <taxon>Bacteria</taxon>
        <taxon>Pseudomonadati</taxon>
        <taxon>Planctomycetota</taxon>
        <taxon>Planctomycetia</taxon>
        <taxon>Planctomycetales</taxon>
        <taxon>Planctomycetaceae</taxon>
        <taxon>Planctopirus</taxon>
    </lineage>
</organism>
<name>A0A1C3EDD8_9PLAN</name>
<evidence type="ECO:0000313" key="2">
    <source>
        <dbReference type="Proteomes" id="UP000094828"/>
    </source>
</evidence>
<sequence length="409" mass="46596">MNRTFFQVFSITCLIFLLSLIVEILPGESSSLRADEVVVEPVVANAVEQAHAEIWRRFVDEHGILLDFTDLDGKVSLPTPEECREGKPNALGWWAPIENGAMFNGMYLDAALLRWKNSRSEVDAIKARRLMEGLLKLNSISDLKGFVGRGVSTDGISHYPMGSNDQTLPWIVGLWRYWESGLATAEEKIRIERHLTQTIEEIIRLGWKMPAETPFGTRGTFAGFHFDEAARVLFTLKLMYVLTHDEKWQNLYLQELDERGGEKQLTKREICEAGMAFFYAKTHNWTSCTAVSALRALWEMETDPALKAAYERGLVASAKLAVESLPLALQFDPQDESVFDVDWRKSMLPLWKPQQTEHESVALAQEQLRAFMKTSPRRHKETAFIREPTSAAWIVTLCPDQSVVREYQP</sequence>
<dbReference type="RefSeq" id="WP_068847870.1">
    <property type="nucleotide sequence ID" value="NZ_LYDR01000090.1"/>
</dbReference>
<evidence type="ECO:0000313" key="1">
    <source>
        <dbReference type="EMBL" id="ODA31261.1"/>
    </source>
</evidence>
<gene>
    <name evidence="1" type="ORF">A6X21_22580</name>
</gene>